<accession>A0A1H5ND93</accession>
<comment type="caution">
    <text evidence="2">The sequence shown here is derived from an EMBL/GenBank/DDBJ whole genome shotgun (WGS) entry which is preliminary data.</text>
</comment>
<proteinExistence type="predicted"/>
<keyword evidence="1" id="KW-0812">Transmembrane</keyword>
<gene>
    <name evidence="2" type="ORF">SAMN04489800_3374</name>
</gene>
<name>A0A1H5ND93_PSEDM</name>
<protein>
    <submittedName>
        <fullName evidence="2">Uncharacterized membrane protein YsdA, DUF1294 family</fullName>
    </submittedName>
</protein>
<reference evidence="2" key="1">
    <citation type="submission" date="2016-10" db="EMBL/GenBank/DDBJ databases">
        <authorList>
            <person name="Varghese N."/>
            <person name="Submissions S."/>
        </authorList>
    </citation>
    <scope>NUCLEOTIDE SEQUENCE [LARGE SCALE GENOMIC DNA]</scope>
    <source>
        <strain evidence="2">LMG 25555</strain>
    </source>
</reference>
<keyword evidence="1" id="KW-1133">Transmembrane helix</keyword>
<evidence type="ECO:0000313" key="2">
    <source>
        <dbReference type="EMBL" id="SEE98837.1"/>
    </source>
</evidence>
<keyword evidence="1" id="KW-0472">Membrane</keyword>
<dbReference type="InterPro" id="IPR010718">
    <property type="entry name" value="DUF1294"/>
</dbReference>
<sequence length="145" mass="16345">MKKQVKDRRAQVVAPERKGTPIRGLKLKLLVFALLCALPVGGSVNVMLTGISRVPLLAYGIASILAFGLYWYDKQQAKAGQWRTPENVLHGVELLGGWPGALVAQQMFRHKTRKLSYQVFFWLIVALHQVVWIDVLFLKMSFANL</sequence>
<feature type="transmembrane region" description="Helical" evidence="1">
    <location>
        <begin position="119"/>
        <end position="138"/>
    </location>
</feature>
<dbReference type="RefSeq" id="WP_048361725.1">
    <property type="nucleotide sequence ID" value="NZ_FNUD01000002.1"/>
</dbReference>
<evidence type="ECO:0000313" key="3">
    <source>
        <dbReference type="Proteomes" id="UP000183613"/>
    </source>
</evidence>
<feature type="transmembrane region" description="Helical" evidence="1">
    <location>
        <begin position="54"/>
        <end position="72"/>
    </location>
</feature>
<dbReference type="OrthoDB" id="72963at2"/>
<feature type="transmembrane region" description="Helical" evidence="1">
    <location>
        <begin position="27"/>
        <end position="48"/>
    </location>
</feature>
<evidence type="ECO:0000256" key="1">
    <source>
        <dbReference type="SAM" id="Phobius"/>
    </source>
</evidence>
<dbReference type="EMBL" id="FNUD01000002">
    <property type="protein sequence ID" value="SEE98837.1"/>
    <property type="molecule type" value="Genomic_DNA"/>
</dbReference>
<keyword evidence="3" id="KW-1185">Reference proteome</keyword>
<organism evidence="2 3">
    <name type="scientific">Pseudomonas deceptionensis</name>
    <dbReference type="NCBI Taxonomy" id="882211"/>
    <lineage>
        <taxon>Bacteria</taxon>
        <taxon>Pseudomonadati</taxon>
        <taxon>Pseudomonadota</taxon>
        <taxon>Gammaproteobacteria</taxon>
        <taxon>Pseudomonadales</taxon>
        <taxon>Pseudomonadaceae</taxon>
        <taxon>Pseudomonas</taxon>
    </lineage>
</organism>
<dbReference type="Proteomes" id="UP000183613">
    <property type="component" value="Unassembled WGS sequence"/>
</dbReference>
<dbReference type="AlphaFoldDB" id="A0A1H5ND93"/>
<dbReference type="Pfam" id="PF06961">
    <property type="entry name" value="DUF1294"/>
    <property type="match status" value="1"/>
</dbReference>